<dbReference type="Proteomes" id="UP001551658">
    <property type="component" value="Unassembled WGS sequence"/>
</dbReference>
<evidence type="ECO:0000259" key="2">
    <source>
        <dbReference type="Pfam" id="PF13193"/>
    </source>
</evidence>
<evidence type="ECO:0000313" key="4">
    <source>
        <dbReference type="Proteomes" id="UP001551658"/>
    </source>
</evidence>
<organism evidence="3 4">
    <name type="scientific">Nocardia fusca</name>
    <dbReference type="NCBI Taxonomy" id="941183"/>
    <lineage>
        <taxon>Bacteria</taxon>
        <taxon>Bacillati</taxon>
        <taxon>Actinomycetota</taxon>
        <taxon>Actinomycetes</taxon>
        <taxon>Mycobacteriales</taxon>
        <taxon>Nocardiaceae</taxon>
        <taxon>Nocardia</taxon>
    </lineage>
</organism>
<comment type="caution">
    <text evidence="3">The sequence shown here is derived from an EMBL/GenBank/DDBJ whole genome shotgun (WGS) entry which is preliminary data.</text>
</comment>
<dbReference type="GO" id="GO:0004467">
    <property type="term" value="F:long-chain fatty acid-CoA ligase activity"/>
    <property type="evidence" value="ECO:0007669"/>
    <property type="project" value="UniProtKB-EC"/>
</dbReference>
<dbReference type="EC" id="6.2.1.3" evidence="3"/>
<dbReference type="Gene3D" id="3.30.300.30">
    <property type="match status" value="1"/>
</dbReference>
<feature type="domain" description="AMP-binding enzyme C-terminal" evidence="2">
    <location>
        <begin position="447"/>
        <end position="519"/>
    </location>
</feature>
<dbReference type="Pfam" id="PF13193">
    <property type="entry name" value="AMP-binding_C"/>
    <property type="match status" value="1"/>
</dbReference>
<dbReference type="InterPro" id="IPR050237">
    <property type="entry name" value="ATP-dep_AMP-bd_enzyme"/>
</dbReference>
<dbReference type="PANTHER" id="PTHR43767">
    <property type="entry name" value="LONG-CHAIN-FATTY-ACID--COA LIGASE"/>
    <property type="match status" value="1"/>
</dbReference>
<reference evidence="3 4" key="1">
    <citation type="submission" date="2024-06" db="EMBL/GenBank/DDBJ databases">
        <title>The Natural Products Discovery Center: Release of the First 8490 Sequenced Strains for Exploring Actinobacteria Biosynthetic Diversity.</title>
        <authorList>
            <person name="Kalkreuter E."/>
            <person name="Kautsar S.A."/>
            <person name="Yang D."/>
            <person name="Bader C.D."/>
            <person name="Teijaro C.N."/>
            <person name="Fluegel L."/>
            <person name="Davis C.M."/>
            <person name="Simpson J.R."/>
            <person name="Lauterbach L."/>
            <person name="Steele A.D."/>
            <person name="Gui C."/>
            <person name="Meng S."/>
            <person name="Li G."/>
            <person name="Viehrig K."/>
            <person name="Ye F."/>
            <person name="Su P."/>
            <person name="Kiefer A.F."/>
            <person name="Nichols A."/>
            <person name="Cepeda A.J."/>
            <person name="Yan W."/>
            <person name="Fan B."/>
            <person name="Jiang Y."/>
            <person name="Adhikari A."/>
            <person name="Zheng C.-J."/>
            <person name="Schuster L."/>
            <person name="Cowan T.M."/>
            <person name="Smanski M.J."/>
            <person name="Chevrette M.G."/>
            <person name="De Carvalho L.P.S."/>
            <person name="Shen B."/>
        </authorList>
    </citation>
    <scope>NUCLEOTIDE SEQUENCE [LARGE SCALE GENOMIC DNA]</scope>
    <source>
        <strain evidence="3 4">NPDC050671</strain>
    </source>
</reference>
<dbReference type="SUPFAM" id="SSF56801">
    <property type="entry name" value="Acetyl-CoA synthetase-like"/>
    <property type="match status" value="1"/>
</dbReference>
<dbReference type="PANTHER" id="PTHR43767:SF11">
    <property type="entry name" value="MEDIUM-CHAIN-FATTY-ACID--COA LIGASE"/>
    <property type="match status" value="1"/>
</dbReference>
<evidence type="ECO:0000313" key="3">
    <source>
        <dbReference type="EMBL" id="MEV0367898.1"/>
    </source>
</evidence>
<dbReference type="PROSITE" id="PS00455">
    <property type="entry name" value="AMP_BINDING"/>
    <property type="match status" value="1"/>
</dbReference>
<dbReference type="InterPro" id="IPR000873">
    <property type="entry name" value="AMP-dep_synth/lig_dom"/>
</dbReference>
<protein>
    <submittedName>
        <fullName evidence="3">Long-chain-fatty-acid--CoA ligase</fullName>
        <ecNumber evidence="3">6.2.1.3</ecNumber>
    </submittedName>
</protein>
<dbReference type="InterPro" id="IPR025110">
    <property type="entry name" value="AMP-bd_C"/>
</dbReference>
<accession>A0ABV3FJL5</accession>
<dbReference type="RefSeq" id="WP_357988125.1">
    <property type="nucleotide sequence ID" value="NZ_JBFAIH010000040.1"/>
</dbReference>
<name>A0ABV3FJL5_9NOCA</name>
<evidence type="ECO:0000259" key="1">
    <source>
        <dbReference type="Pfam" id="PF00501"/>
    </source>
</evidence>
<gene>
    <name evidence="3" type="ORF">AB0H72_34965</name>
</gene>
<dbReference type="InterPro" id="IPR045851">
    <property type="entry name" value="AMP-bd_C_sf"/>
</dbReference>
<keyword evidence="3" id="KW-0436">Ligase</keyword>
<dbReference type="NCBIfam" id="NF004837">
    <property type="entry name" value="PRK06187.1"/>
    <property type="match status" value="1"/>
</dbReference>
<dbReference type="InterPro" id="IPR020845">
    <property type="entry name" value="AMP-binding_CS"/>
</dbReference>
<keyword evidence="4" id="KW-1185">Reference proteome</keyword>
<sequence length="533" mass="57717">MMDVDLNVALLLRRMRAIHHGARVYSRSASYPDGPSRSATFVEVLDRSERLAAALAQWGIRPGDRVGSLAWNTQEHLETYYAVIGMGAVLHTANPRLHEDQLVYTINHARDTVLIVESDFRGRIAGLRHRLPLLEHVVVIGAADGDLAAGELDFEALIAQADRPLAPVDVDERAAAALCYTSGTTGDPKGVLYSHRSIILHALSMAGRDVFRIGEEDIVLGLVPLFHAMGWGLPFLCGLTGADMVLPGPNLRPEAVAELISEQRVTWAGGVPTVWMDLLRVIQERESGPAPVDLSSLRTVVGGGTAVPESLMRAYGTLGIDFVQGWGMTEVFPGATMVTPAAITDTDEGWRSRTSAGRISPLYEMRLVAGDGTELPRDGVTVGELEIRGPMVAGAYLGSGVGADTFHGGWLRTGDVGTIDPKGWVRITDRLKDAIKSGGEWISSLDLESALMAHPSVREAAVVGRPDDRWGERPAAFVVTDGAVDTDELREHLTGRVAKWWIPDDFRIVENIPRTSTGKFDKKLLREAIGNLV</sequence>
<dbReference type="Gene3D" id="3.40.50.12780">
    <property type="entry name" value="N-terminal domain of ligase-like"/>
    <property type="match status" value="1"/>
</dbReference>
<dbReference type="Pfam" id="PF00501">
    <property type="entry name" value="AMP-binding"/>
    <property type="match status" value="1"/>
</dbReference>
<dbReference type="EMBL" id="JBFAIH010000040">
    <property type="protein sequence ID" value="MEV0367898.1"/>
    <property type="molecule type" value="Genomic_DNA"/>
</dbReference>
<feature type="domain" description="AMP-dependent synthetase/ligase" evidence="1">
    <location>
        <begin position="34"/>
        <end position="397"/>
    </location>
</feature>
<dbReference type="InterPro" id="IPR042099">
    <property type="entry name" value="ANL_N_sf"/>
</dbReference>
<proteinExistence type="predicted"/>